<evidence type="ECO:0000313" key="4">
    <source>
        <dbReference type="EMBL" id="MFC3303087.1"/>
    </source>
</evidence>
<evidence type="ECO:0000259" key="3">
    <source>
        <dbReference type="Pfam" id="PF01471"/>
    </source>
</evidence>
<evidence type="ECO:0000313" key="5">
    <source>
        <dbReference type="Proteomes" id="UP001595607"/>
    </source>
</evidence>
<dbReference type="InterPro" id="IPR002477">
    <property type="entry name" value="Peptidoglycan-bd-like"/>
</dbReference>
<evidence type="ECO:0000256" key="1">
    <source>
        <dbReference type="SAM" id="MobiDB-lite"/>
    </source>
</evidence>
<dbReference type="InterPro" id="IPR006597">
    <property type="entry name" value="Sel1-like"/>
</dbReference>
<dbReference type="Pfam" id="PF01471">
    <property type="entry name" value="PG_binding_1"/>
    <property type="match status" value="1"/>
</dbReference>
<feature type="region of interest" description="Disordered" evidence="1">
    <location>
        <begin position="15"/>
        <end position="65"/>
    </location>
</feature>
<sequence length="418" mass="45896">MAFLRRRWPEPIRKLRSERAQDRDDGDGLSVSADNAQGQGQAQATSQTISVNTTHGGGSGGSKRPKSPGWLTVLMDLFARFLIVLGFLGAAAMLVAVGFILGFDKGEEEMLERWARFPIGAEAPTSSPALEGGPCRGFEDGICPEARRQKWSIDLSRHYLRRGDAEVAIDEREKARIFFDWAVQTGRPVGADSARLAAKRLQYLNLTCDYDEESLARISRDSEYNVLGGTITTRQRQRALKALSHYTGDVTGRFNASTRRAVERFQNELWFDRTGVLTAEQTVLLVCGAAEIGQDPESQNLLGAMYAVGLGVRQNTDKALTWFNEAARQGSADASWNLALLFGTRTTESSVLVCDADLSPDRADSYLKEAYDAGHPGAVQAVERYGELDPEDRWTRISGDLRTPEALTRVGKGCNPNG</sequence>
<keyword evidence="2" id="KW-1133">Transmembrane helix</keyword>
<dbReference type="SUPFAM" id="SSF47090">
    <property type="entry name" value="PGBD-like"/>
    <property type="match status" value="1"/>
</dbReference>
<dbReference type="SUPFAM" id="SSF81901">
    <property type="entry name" value="HCP-like"/>
    <property type="match status" value="1"/>
</dbReference>
<reference evidence="5" key="1">
    <citation type="journal article" date="2019" name="Int. J. Syst. Evol. Microbiol.">
        <title>The Global Catalogue of Microorganisms (GCM) 10K type strain sequencing project: providing services to taxonomists for standard genome sequencing and annotation.</title>
        <authorList>
            <consortium name="The Broad Institute Genomics Platform"/>
            <consortium name="The Broad Institute Genome Sequencing Center for Infectious Disease"/>
            <person name="Wu L."/>
            <person name="Ma J."/>
        </authorList>
    </citation>
    <scope>NUCLEOTIDE SEQUENCE [LARGE SCALE GENOMIC DNA]</scope>
    <source>
        <strain evidence="5">KCTC 22245</strain>
    </source>
</reference>
<gene>
    <name evidence="4" type="ORF">ACFONP_10120</name>
</gene>
<dbReference type="Gene3D" id="1.25.40.10">
    <property type="entry name" value="Tetratricopeptide repeat domain"/>
    <property type="match status" value="1"/>
</dbReference>
<feature type="compositionally biased region" description="Polar residues" evidence="1">
    <location>
        <begin position="45"/>
        <end position="54"/>
    </location>
</feature>
<feature type="transmembrane region" description="Helical" evidence="2">
    <location>
        <begin position="77"/>
        <end position="103"/>
    </location>
</feature>
<accession>A0ABV7MDX7</accession>
<dbReference type="Proteomes" id="UP001595607">
    <property type="component" value="Unassembled WGS sequence"/>
</dbReference>
<dbReference type="RefSeq" id="WP_189575280.1">
    <property type="nucleotide sequence ID" value="NZ_BMXU01000002.1"/>
</dbReference>
<feature type="domain" description="Peptidoglycan binding-like" evidence="3">
    <location>
        <begin position="236"/>
        <end position="280"/>
    </location>
</feature>
<dbReference type="Pfam" id="PF08238">
    <property type="entry name" value="Sel1"/>
    <property type="match status" value="1"/>
</dbReference>
<dbReference type="Gene3D" id="1.10.101.10">
    <property type="entry name" value="PGBD-like superfamily/PGBD"/>
    <property type="match status" value="1"/>
</dbReference>
<dbReference type="SMART" id="SM00671">
    <property type="entry name" value="SEL1"/>
    <property type="match status" value="1"/>
</dbReference>
<dbReference type="InterPro" id="IPR011990">
    <property type="entry name" value="TPR-like_helical_dom_sf"/>
</dbReference>
<dbReference type="InterPro" id="IPR036366">
    <property type="entry name" value="PGBDSf"/>
</dbReference>
<protein>
    <submittedName>
        <fullName evidence="4">Peptidoglycan-binding protein</fullName>
    </submittedName>
</protein>
<keyword evidence="2" id="KW-0472">Membrane</keyword>
<keyword evidence="2" id="KW-0812">Transmembrane</keyword>
<proteinExistence type="predicted"/>
<dbReference type="InterPro" id="IPR036365">
    <property type="entry name" value="PGBD-like_sf"/>
</dbReference>
<keyword evidence="5" id="KW-1185">Reference proteome</keyword>
<comment type="caution">
    <text evidence="4">The sequence shown here is derived from an EMBL/GenBank/DDBJ whole genome shotgun (WGS) entry which is preliminary data.</text>
</comment>
<dbReference type="EMBL" id="JBHRVA010000003">
    <property type="protein sequence ID" value="MFC3303087.1"/>
    <property type="molecule type" value="Genomic_DNA"/>
</dbReference>
<organism evidence="4 5">
    <name type="scientific">Parvularcula lutaonensis</name>
    <dbReference type="NCBI Taxonomy" id="491923"/>
    <lineage>
        <taxon>Bacteria</taxon>
        <taxon>Pseudomonadati</taxon>
        <taxon>Pseudomonadota</taxon>
        <taxon>Alphaproteobacteria</taxon>
        <taxon>Parvularculales</taxon>
        <taxon>Parvularculaceae</taxon>
        <taxon>Parvularcula</taxon>
    </lineage>
</organism>
<evidence type="ECO:0000256" key="2">
    <source>
        <dbReference type="SAM" id="Phobius"/>
    </source>
</evidence>
<name>A0ABV7MDX7_9PROT</name>